<feature type="transmembrane region" description="Helical" evidence="8">
    <location>
        <begin position="132"/>
        <end position="153"/>
    </location>
</feature>
<evidence type="ECO:0000256" key="4">
    <source>
        <dbReference type="ARBA" id="ARBA00022475"/>
    </source>
</evidence>
<evidence type="ECO:0000313" key="9">
    <source>
        <dbReference type="EMBL" id="MEC4295085.1"/>
    </source>
</evidence>
<comment type="caution">
    <text evidence="9">The sequence shown here is derived from an EMBL/GenBank/DDBJ whole genome shotgun (WGS) entry which is preliminary data.</text>
</comment>
<evidence type="ECO:0000256" key="3">
    <source>
        <dbReference type="ARBA" id="ARBA00022448"/>
    </source>
</evidence>
<dbReference type="Proteomes" id="UP001343724">
    <property type="component" value="Unassembled WGS sequence"/>
</dbReference>
<dbReference type="Pfam" id="PF03547">
    <property type="entry name" value="Mem_trans"/>
    <property type="match status" value="1"/>
</dbReference>
<sequence length="354" mass="36964">MGNIGHILIADILPIFVIMILGYLGGKLHKFDHDQMQGLNKVVLDIALPAALFVSITGATREMLFSDLNLTIVSLVVVIGMFMVSFFLCWKVFKHNIQEAGVCALIAGSPTIGFLGYAVLDPVFGTGTQTGLVVAIVAIIVNAITIPIGFYLVNKGLNESAAGNQGKTKLAATGATAAVKGAAPAPAPATGKQAKKSNLDAVISSLKQPVVWVPLLAVAIVLVGIKFPPELYPCFDLIAKANSGLAVFAAGIALSTVKFSIGKEIVWNTIYRNLLTPAVGLALGLVAGLHGEVLSMFVLAVALPPAFSGIIISSRYGIYVRDGASTVAVSTLAFAATMPFWIVVTPMIEHLLGV</sequence>
<accession>A0ABU6IZJ8</accession>
<proteinExistence type="inferred from homology"/>
<gene>
    <name evidence="9" type="ORF">VJ920_07160</name>
</gene>
<evidence type="ECO:0000256" key="1">
    <source>
        <dbReference type="ARBA" id="ARBA00004651"/>
    </source>
</evidence>
<feature type="transmembrane region" description="Helical" evidence="8">
    <location>
        <begin position="324"/>
        <end position="344"/>
    </location>
</feature>
<keyword evidence="3" id="KW-0813">Transport</keyword>
<evidence type="ECO:0000256" key="2">
    <source>
        <dbReference type="ARBA" id="ARBA00010145"/>
    </source>
</evidence>
<keyword evidence="7 8" id="KW-0472">Membrane</keyword>
<dbReference type="PANTHER" id="PTHR36838:SF1">
    <property type="entry name" value="SLR1864 PROTEIN"/>
    <property type="match status" value="1"/>
</dbReference>
<name>A0ABU6IZJ8_9ACTN</name>
<evidence type="ECO:0000256" key="5">
    <source>
        <dbReference type="ARBA" id="ARBA00022692"/>
    </source>
</evidence>
<feature type="transmembrane region" description="Helical" evidence="8">
    <location>
        <begin position="269"/>
        <end position="287"/>
    </location>
</feature>
<dbReference type="InterPro" id="IPR038770">
    <property type="entry name" value="Na+/solute_symporter_sf"/>
</dbReference>
<dbReference type="EMBL" id="JAYMFH010000007">
    <property type="protein sequence ID" value="MEC4295085.1"/>
    <property type="molecule type" value="Genomic_DNA"/>
</dbReference>
<evidence type="ECO:0000256" key="8">
    <source>
        <dbReference type="SAM" id="Phobius"/>
    </source>
</evidence>
<keyword evidence="10" id="KW-1185">Reference proteome</keyword>
<protein>
    <submittedName>
        <fullName evidence="9">AEC family transporter</fullName>
    </submittedName>
</protein>
<feature type="transmembrane region" description="Helical" evidence="8">
    <location>
        <begin position="293"/>
        <end position="312"/>
    </location>
</feature>
<organism evidence="9 10">
    <name type="scientific">Adlercreutzia shanghongiae</name>
    <dbReference type="NCBI Taxonomy" id="3111773"/>
    <lineage>
        <taxon>Bacteria</taxon>
        <taxon>Bacillati</taxon>
        <taxon>Actinomycetota</taxon>
        <taxon>Coriobacteriia</taxon>
        <taxon>Eggerthellales</taxon>
        <taxon>Eggerthellaceae</taxon>
        <taxon>Adlercreutzia</taxon>
    </lineage>
</organism>
<dbReference type="Gene3D" id="1.20.1530.20">
    <property type="match status" value="1"/>
</dbReference>
<feature type="transmembrane region" description="Helical" evidence="8">
    <location>
        <begin position="68"/>
        <end position="90"/>
    </location>
</feature>
<feature type="transmembrane region" description="Helical" evidence="8">
    <location>
        <begin position="6"/>
        <end position="26"/>
    </location>
</feature>
<reference evidence="9 10" key="1">
    <citation type="submission" date="2024-01" db="EMBL/GenBank/DDBJ databases">
        <title>novel species in genus Adlercreutzia.</title>
        <authorList>
            <person name="Liu X."/>
        </authorList>
    </citation>
    <scope>NUCLEOTIDE SEQUENCE [LARGE SCALE GENOMIC DNA]</scope>
    <source>
        <strain evidence="9 10">R22</strain>
    </source>
</reference>
<evidence type="ECO:0000313" key="10">
    <source>
        <dbReference type="Proteomes" id="UP001343724"/>
    </source>
</evidence>
<evidence type="ECO:0000256" key="6">
    <source>
        <dbReference type="ARBA" id="ARBA00022989"/>
    </source>
</evidence>
<feature type="transmembrane region" description="Helical" evidence="8">
    <location>
        <begin position="237"/>
        <end position="257"/>
    </location>
</feature>
<keyword evidence="6 8" id="KW-1133">Transmembrane helix</keyword>
<dbReference type="InterPro" id="IPR004776">
    <property type="entry name" value="Mem_transp_PIN-like"/>
</dbReference>
<dbReference type="RefSeq" id="WP_326439753.1">
    <property type="nucleotide sequence ID" value="NZ_JAYMFH010000007.1"/>
</dbReference>
<evidence type="ECO:0000256" key="7">
    <source>
        <dbReference type="ARBA" id="ARBA00023136"/>
    </source>
</evidence>
<keyword evidence="4" id="KW-1003">Cell membrane</keyword>
<keyword evidence="5 8" id="KW-0812">Transmembrane</keyword>
<feature type="transmembrane region" description="Helical" evidence="8">
    <location>
        <begin position="102"/>
        <end position="120"/>
    </location>
</feature>
<feature type="transmembrane region" description="Helical" evidence="8">
    <location>
        <begin position="38"/>
        <end position="56"/>
    </location>
</feature>
<comment type="subcellular location">
    <subcellularLocation>
        <location evidence="1">Cell membrane</location>
        <topology evidence="1">Multi-pass membrane protein</topology>
    </subcellularLocation>
</comment>
<feature type="transmembrane region" description="Helical" evidence="8">
    <location>
        <begin position="209"/>
        <end position="225"/>
    </location>
</feature>
<dbReference type="PANTHER" id="PTHR36838">
    <property type="entry name" value="AUXIN EFFLUX CARRIER FAMILY PROTEIN"/>
    <property type="match status" value="1"/>
</dbReference>
<comment type="similarity">
    <text evidence="2">Belongs to the auxin efflux carrier (TC 2.A.69) family.</text>
</comment>